<organism evidence="6 7">
    <name type="scientific">Microbacterium azadirachtae</name>
    <dbReference type="NCBI Taxonomy" id="582680"/>
    <lineage>
        <taxon>Bacteria</taxon>
        <taxon>Bacillati</taxon>
        <taxon>Actinomycetota</taxon>
        <taxon>Actinomycetes</taxon>
        <taxon>Micrococcales</taxon>
        <taxon>Microbacteriaceae</taxon>
        <taxon>Microbacterium</taxon>
    </lineage>
</organism>
<dbReference type="PANTHER" id="PTHR46796:SF6">
    <property type="entry name" value="ARAC SUBFAMILY"/>
    <property type="match status" value="1"/>
</dbReference>
<dbReference type="InterPro" id="IPR009057">
    <property type="entry name" value="Homeodomain-like_sf"/>
</dbReference>
<feature type="compositionally biased region" description="Basic and acidic residues" evidence="4">
    <location>
        <begin position="310"/>
        <end position="330"/>
    </location>
</feature>
<evidence type="ECO:0000256" key="4">
    <source>
        <dbReference type="SAM" id="MobiDB-lite"/>
    </source>
</evidence>
<dbReference type="GO" id="GO:0003700">
    <property type="term" value="F:DNA-binding transcription factor activity"/>
    <property type="evidence" value="ECO:0007669"/>
    <property type="project" value="InterPro"/>
</dbReference>
<dbReference type="InterPro" id="IPR050204">
    <property type="entry name" value="AraC_XylS_family_regulators"/>
</dbReference>
<dbReference type="GO" id="GO:0043565">
    <property type="term" value="F:sequence-specific DNA binding"/>
    <property type="evidence" value="ECO:0007669"/>
    <property type="project" value="InterPro"/>
</dbReference>
<keyword evidence="3" id="KW-0804">Transcription</keyword>
<dbReference type="EMBL" id="JYIT01000080">
    <property type="protein sequence ID" value="KJL21855.1"/>
    <property type="molecule type" value="Genomic_DNA"/>
</dbReference>
<sequence length="368" mass="39335">MPFTHRALLAVPERRLGADSLRHAFGAAELLRAPDRSTLSVSALIMPKVAIVEMATDALAVRLSGGAMRDSYPNVLCIVTAGAMRYSDESRHVDAGVGDVIHVEPNIPADHRVTYEFDDGFRGIFLMASLADKPVAAGPGGGADVLAYVSPLGDAYVAFLESLTKSADLHAREQDPETVAAADDIASYMFNSLVKRGGAAGEPDDHPPDGSLARALAAIRETANLVETTPSAIAARLNYSLGHMHHLFEGHTRTIAEEIRFQRTSLALEALRDPRLRSVGLESISTSAGFSSLRSMRRAVTATTGMSPSEVRRNARAQRLERRDRQRGKQSEWPWQGPGSTSGARPLGPTSTSTSRGGTGRSETGVRG</sequence>
<gene>
    <name evidence="6" type="ORF">RL72_02394</name>
</gene>
<evidence type="ECO:0000313" key="7">
    <source>
        <dbReference type="Proteomes" id="UP000033448"/>
    </source>
</evidence>
<evidence type="ECO:0000313" key="6">
    <source>
        <dbReference type="EMBL" id="KJL21855.1"/>
    </source>
</evidence>
<evidence type="ECO:0000256" key="1">
    <source>
        <dbReference type="ARBA" id="ARBA00023015"/>
    </source>
</evidence>
<dbReference type="Gene3D" id="1.10.10.60">
    <property type="entry name" value="Homeodomain-like"/>
    <property type="match status" value="1"/>
</dbReference>
<dbReference type="PATRIC" id="fig|582680.7.peg.2443"/>
<comment type="caution">
    <text evidence="6">The sequence shown here is derived from an EMBL/GenBank/DDBJ whole genome shotgun (WGS) entry which is preliminary data.</text>
</comment>
<dbReference type="OrthoDB" id="7904253at2"/>
<dbReference type="RefSeq" id="WP_045251066.1">
    <property type="nucleotide sequence ID" value="NZ_JYIT01000080.1"/>
</dbReference>
<dbReference type="InterPro" id="IPR018060">
    <property type="entry name" value="HTH_AraC"/>
</dbReference>
<protein>
    <submittedName>
        <fullName evidence="6">DNA-binding transcriptional activator FeaR</fullName>
    </submittedName>
</protein>
<feature type="compositionally biased region" description="Low complexity" evidence="4">
    <location>
        <begin position="350"/>
        <end position="368"/>
    </location>
</feature>
<feature type="region of interest" description="Disordered" evidence="4">
    <location>
        <begin position="299"/>
        <end position="368"/>
    </location>
</feature>
<accession>A0A0F0KP13</accession>
<dbReference type="SMART" id="SM00342">
    <property type="entry name" value="HTH_ARAC"/>
    <property type="match status" value="1"/>
</dbReference>
<dbReference type="PANTHER" id="PTHR46796">
    <property type="entry name" value="HTH-TYPE TRANSCRIPTIONAL ACTIVATOR RHAS-RELATED"/>
    <property type="match status" value="1"/>
</dbReference>
<proteinExistence type="predicted"/>
<keyword evidence="7" id="KW-1185">Reference proteome</keyword>
<keyword evidence="2 6" id="KW-0238">DNA-binding</keyword>
<dbReference type="AlphaFoldDB" id="A0A0F0KP13"/>
<dbReference type="PROSITE" id="PS01124">
    <property type="entry name" value="HTH_ARAC_FAMILY_2"/>
    <property type="match status" value="1"/>
</dbReference>
<keyword evidence="1" id="KW-0805">Transcription regulation</keyword>
<evidence type="ECO:0000256" key="3">
    <source>
        <dbReference type="ARBA" id="ARBA00023163"/>
    </source>
</evidence>
<dbReference type="Proteomes" id="UP000033448">
    <property type="component" value="Unassembled WGS sequence"/>
</dbReference>
<evidence type="ECO:0000256" key="2">
    <source>
        <dbReference type="ARBA" id="ARBA00023125"/>
    </source>
</evidence>
<dbReference type="SUPFAM" id="SSF46689">
    <property type="entry name" value="Homeodomain-like"/>
    <property type="match status" value="1"/>
</dbReference>
<feature type="domain" description="HTH araC/xylS-type" evidence="5">
    <location>
        <begin position="213"/>
        <end position="314"/>
    </location>
</feature>
<dbReference type="Pfam" id="PF12833">
    <property type="entry name" value="HTH_18"/>
    <property type="match status" value="1"/>
</dbReference>
<evidence type="ECO:0000259" key="5">
    <source>
        <dbReference type="PROSITE" id="PS01124"/>
    </source>
</evidence>
<reference evidence="6 7" key="1">
    <citation type="submission" date="2015-02" db="EMBL/GenBank/DDBJ databases">
        <title>Draft genome sequences of ten Microbacterium spp. with emphasis on heavy metal contaminated environments.</title>
        <authorList>
            <person name="Corretto E."/>
        </authorList>
    </citation>
    <scope>NUCLEOTIDE SEQUENCE [LARGE SCALE GENOMIC DNA]</scope>
    <source>
        <strain evidence="6 7">DSM 23848</strain>
    </source>
</reference>
<name>A0A0F0KP13_9MICO</name>